<dbReference type="AlphaFoldDB" id="A0A1F6GAB7"/>
<sequence length="177" mass="19677">MEAKKAIFAGGCFWCTQSEFDGVNGVLSAVSGYTGGWAETANYPAVCTGQTGHIEAVEITYDKALVGYEALLAIYWRHIDPTDPSGQFADRGSQYEAVIFYFDEEQKSQAEASKLALAKSGRFIKPLVTRIAPALPFYPAEENHQGYHCTNPGHYQRYREGSGRQPFIRAHWPNESK</sequence>
<dbReference type="SUPFAM" id="SSF55068">
    <property type="entry name" value="Peptide methionine sulfoxide reductase"/>
    <property type="match status" value="1"/>
</dbReference>
<comment type="similarity">
    <text evidence="4">Belongs to the MsrA Met sulfoxide reductase family.</text>
</comment>
<proteinExistence type="inferred from homology"/>
<accession>A0A1F6GAB7</accession>
<feature type="active site" evidence="4">
    <location>
        <position position="12"/>
    </location>
</feature>
<dbReference type="PANTHER" id="PTHR43774">
    <property type="entry name" value="PEPTIDE METHIONINE SULFOXIDE REDUCTASE"/>
    <property type="match status" value="1"/>
</dbReference>
<comment type="function">
    <text evidence="4">Has an important function as a repair enzyme for proteins that have been inactivated by oxidation. Catalyzes the reversible oxidation-reduction of methionine sulfoxide in proteins to methionine.</text>
</comment>
<evidence type="ECO:0000313" key="6">
    <source>
        <dbReference type="EMBL" id="OGG95019.1"/>
    </source>
</evidence>
<organism evidence="6 7">
    <name type="scientific">Candidatus Lambdaproteobacteria bacterium RIFOXYD2_FULL_50_16</name>
    <dbReference type="NCBI Taxonomy" id="1817772"/>
    <lineage>
        <taxon>Bacteria</taxon>
        <taxon>Pseudomonadati</taxon>
        <taxon>Pseudomonadota</taxon>
        <taxon>Candidatus Lambdaproteobacteria</taxon>
    </lineage>
</organism>
<keyword evidence="1 4" id="KW-0560">Oxidoreductase</keyword>
<evidence type="ECO:0000256" key="2">
    <source>
        <dbReference type="ARBA" id="ARBA00047806"/>
    </source>
</evidence>
<dbReference type="Pfam" id="PF01625">
    <property type="entry name" value="PMSR"/>
    <property type="match status" value="1"/>
</dbReference>
<evidence type="ECO:0000259" key="5">
    <source>
        <dbReference type="Pfam" id="PF01625"/>
    </source>
</evidence>
<dbReference type="EMBL" id="MFNE01000029">
    <property type="protein sequence ID" value="OGG95019.1"/>
    <property type="molecule type" value="Genomic_DNA"/>
</dbReference>
<name>A0A1F6GAB7_9PROT</name>
<dbReference type="InterPro" id="IPR036509">
    <property type="entry name" value="Met_Sox_Rdtase_MsrA_sf"/>
</dbReference>
<protein>
    <recommendedName>
        <fullName evidence="4">Peptide methionine sulfoxide reductase MsrA</fullName>
        <shortName evidence="4">Protein-methionine-S-oxide reductase</shortName>
        <ecNumber evidence="4">1.8.4.11</ecNumber>
    </recommendedName>
    <alternativeName>
        <fullName evidence="4">Peptide-methionine (S)-S-oxide reductase</fullName>
        <shortName evidence="4">Peptide Met(O) reductase</shortName>
    </alternativeName>
</protein>
<dbReference type="STRING" id="1817772.A2527_12665"/>
<reference evidence="6 7" key="1">
    <citation type="journal article" date="2016" name="Nat. Commun.">
        <title>Thousands of microbial genomes shed light on interconnected biogeochemical processes in an aquifer system.</title>
        <authorList>
            <person name="Anantharaman K."/>
            <person name="Brown C.T."/>
            <person name="Hug L.A."/>
            <person name="Sharon I."/>
            <person name="Castelle C.J."/>
            <person name="Probst A.J."/>
            <person name="Thomas B.C."/>
            <person name="Singh A."/>
            <person name="Wilkins M.J."/>
            <person name="Karaoz U."/>
            <person name="Brodie E.L."/>
            <person name="Williams K.H."/>
            <person name="Hubbard S.S."/>
            <person name="Banfield J.F."/>
        </authorList>
    </citation>
    <scope>NUCLEOTIDE SEQUENCE [LARGE SCALE GENOMIC DNA]</scope>
</reference>
<evidence type="ECO:0000256" key="3">
    <source>
        <dbReference type="ARBA" id="ARBA00048782"/>
    </source>
</evidence>
<comment type="catalytic activity">
    <reaction evidence="3 4">
        <text>[thioredoxin]-disulfide + L-methionine + H2O = L-methionine (S)-S-oxide + [thioredoxin]-dithiol</text>
        <dbReference type="Rhea" id="RHEA:19993"/>
        <dbReference type="Rhea" id="RHEA-COMP:10698"/>
        <dbReference type="Rhea" id="RHEA-COMP:10700"/>
        <dbReference type="ChEBI" id="CHEBI:15377"/>
        <dbReference type="ChEBI" id="CHEBI:29950"/>
        <dbReference type="ChEBI" id="CHEBI:50058"/>
        <dbReference type="ChEBI" id="CHEBI:57844"/>
        <dbReference type="ChEBI" id="CHEBI:58772"/>
        <dbReference type="EC" id="1.8.4.11"/>
    </reaction>
</comment>
<dbReference type="InterPro" id="IPR002569">
    <property type="entry name" value="Met_Sox_Rdtase_MsrA_dom"/>
</dbReference>
<dbReference type="Gene3D" id="3.30.1060.10">
    <property type="entry name" value="Peptide methionine sulphoxide reductase MsrA"/>
    <property type="match status" value="1"/>
</dbReference>
<dbReference type="EC" id="1.8.4.11" evidence="4"/>
<evidence type="ECO:0000256" key="1">
    <source>
        <dbReference type="ARBA" id="ARBA00023002"/>
    </source>
</evidence>
<gene>
    <name evidence="4" type="primary">msrA</name>
    <name evidence="6" type="ORF">A2527_12665</name>
</gene>
<comment type="caution">
    <text evidence="6">The sequence shown here is derived from an EMBL/GenBank/DDBJ whole genome shotgun (WGS) entry which is preliminary data.</text>
</comment>
<dbReference type="PANTHER" id="PTHR43774:SF1">
    <property type="entry name" value="PEPTIDE METHIONINE SULFOXIDE REDUCTASE MSRA 2"/>
    <property type="match status" value="1"/>
</dbReference>
<dbReference type="Proteomes" id="UP000178449">
    <property type="component" value="Unassembled WGS sequence"/>
</dbReference>
<dbReference type="GO" id="GO:0008113">
    <property type="term" value="F:peptide-methionine (S)-S-oxide reductase activity"/>
    <property type="evidence" value="ECO:0007669"/>
    <property type="project" value="UniProtKB-UniRule"/>
</dbReference>
<dbReference type="GO" id="GO:0033744">
    <property type="term" value="F:L-methionine:thioredoxin-disulfide S-oxidoreductase activity"/>
    <property type="evidence" value="ECO:0007669"/>
    <property type="project" value="RHEA"/>
</dbReference>
<evidence type="ECO:0000313" key="7">
    <source>
        <dbReference type="Proteomes" id="UP000178449"/>
    </source>
</evidence>
<dbReference type="HAMAP" id="MF_01401">
    <property type="entry name" value="MsrA"/>
    <property type="match status" value="1"/>
</dbReference>
<evidence type="ECO:0000256" key="4">
    <source>
        <dbReference type="HAMAP-Rule" id="MF_01401"/>
    </source>
</evidence>
<dbReference type="NCBIfam" id="TIGR00401">
    <property type="entry name" value="msrA"/>
    <property type="match status" value="1"/>
</dbReference>
<comment type="catalytic activity">
    <reaction evidence="2 4">
        <text>L-methionyl-[protein] + [thioredoxin]-disulfide + H2O = L-methionyl-(S)-S-oxide-[protein] + [thioredoxin]-dithiol</text>
        <dbReference type="Rhea" id="RHEA:14217"/>
        <dbReference type="Rhea" id="RHEA-COMP:10698"/>
        <dbReference type="Rhea" id="RHEA-COMP:10700"/>
        <dbReference type="Rhea" id="RHEA-COMP:12313"/>
        <dbReference type="Rhea" id="RHEA-COMP:12315"/>
        <dbReference type="ChEBI" id="CHEBI:15377"/>
        <dbReference type="ChEBI" id="CHEBI:16044"/>
        <dbReference type="ChEBI" id="CHEBI:29950"/>
        <dbReference type="ChEBI" id="CHEBI:44120"/>
        <dbReference type="ChEBI" id="CHEBI:50058"/>
        <dbReference type="EC" id="1.8.4.11"/>
    </reaction>
</comment>
<feature type="domain" description="Peptide methionine sulphoxide reductase MsrA" evidence="5">
    <location>
        <begin position="5"/>
        <end position="156"/>
    </location>
</feature>